<dbReference type="OrthoDB" id="8300215at2759"/>
<name>A0A9W7L4W3_9STRA</name>
<keyword evidence="2" id="KW-0233">DNA recombination</keyword>
<dbReference type="GO" id="GO:0006310">
    <property type="term" value="P:DNA recombination"/>
    <property type="evidence" value="ECO:0007669"/>
    <property type="project" value="UniProtKB-KW"/>
</dbReference>
<organism evidence="4 5">
    <name type="scientific">Triparma retinervis</name>
    <dbReference type="NCBI Taxonomy" id="2557542"/>
    <lineage>
        <taxon>Eukaryota</taxon>
        <taxon>Sar</taxon>
        <taxon>Stramenopiles</taxon>
        <taxon>Ochrophyta</taxon>
        <taxon>Bolidophyceae</taxon>
        <taxon>Parmales</taxon>
        <taxon>Triparmaceae</taxon>
        <taxon>Triparma</taxon>
    </lineage>
</organism>
<dbReference type="InterPro" id="IPR003798">
    <property type="entry name" value="DNA_recombination_RmuC"/>
</dbReference>
<keyword evidence="5" id="KW-1185">Reference proteome</keyword>
<evidence type="ECO:0000313" key="5">
    <source>
        <dbReference type="Proteomes" id="UP001165082"/>
    </source>
</evidence>
<evidence type="ECO:0000256" key="3">
    <source>
        <dbReference type="SAM" id="Coils"/>
    </source>
</evidence>
<accession>A0A9W7L4W3</accession>
<feature type="coiled-coil region" evidence="3">
    <location>
        <begin position="7"/>
        <end position="37"/>
    </location>
</feature>
<evidence type="ECO:0000256" key="1">
    <source>
        <dbReference type="ARBA" id="ARBA00023054"/>
    </source>
</evidence>
<dbReference type="Proteomes" id="UP001165082">
    <property type="component" value="Unassembled WGS sequence"/>
</dbReference>
<gene>
    <name evidence="4" type="ORF">TrRE_jg12298</name>
</gene>
<feature type="non-terminal residue" evidence="4">
    <location>
        <position position="1"/>
    </location>
</feature>
<comment type="caution">
    <text evidence="4">The sequence shown here is derived from an EMBL/GenBank/DDBJ whole genome shotgun (WGS) entry which is preliminary data.</text>
</comment>
<protein>
    <submittedName>
        <fullName evidence="4">Uncharacterized protein</fullName>
    </submittedName>
</protein>
<dbReference type="Pfam" id="PF02646">
    <property type="entry name" value="RmuC"/>
    <property type="match status" value="1"/>
</dbReference>
<dbReference type="PANTHER" id="PTHR30563">
    <property type="entry name" value="DNA RECOMBINATION PROTEIN RMUC"/>
    <property type="match status" value="1"/>
</dbReference>
<evidence type="ECO:0000313" key="4">
    <source>
        <dbReference type="EMBL" id="GMI29970.1"/>
    </source>
</evidence>
<feature type="non-terminal residue" evidence="4">
    <location>
        <position position="131"/>
    </location>
</feature>
<sequence length="131" mass="14201">NRSHDTLSSLSSRLQTLNETSASLQNLTNHVDDLKQALSSPRSRGVLGEQQLEDLVVDSLPPSSYSFQASLPHPSGGTVRPDVLLSLPDPIGRIAIDAKYPLDAFQELNAVTSTETTTLRASQTSARKKFK</sequence>
<keyword evidence="1 3" id="KW-0175">Coiled coil</keyword>
<dbReference type="EMBL" id="BRXZ01008715">
    <property type="protein sequence ID" value="GMI29970.1"/>
    <property type="molecule type" value="Genomic_DNA"/>
</dbReference>
<dbReference type="PANTHER" id="PTHR30563:SF0">
    <property type="entry name" value="DNA RECOMBINATION PROTEIN RMUC"/>
    <property type="match status" value="1"/>
</dbReference>
<reference evidence="4" key="1">
    <citation type="submission" date="2022-07" db="EMBL/GenBank/DDBJ databases">
        <title>Genome analysis of Parmales, a sister group of diatoms, reveals the evolutionary specialization of diatoms from phago-mixotrophs to photoautotrophs.</title>
        <authorList>
            <person name="Ban H."/>
            <person name="Sato S."/>
            <person name="Yoshikawa S."/>
            <person name="Kazumasa Y."/>
            <person name="Nakamura Y."/>
            <person name="Ichinomiya M."/>
            <person name="Saitoh K."/>
            <person name="Sato N."/>
            <person name="Blanc-Mathieu R."/>
            <person name="Endo H."/>
            <person name="Kuwata A."/>
            <person name="Ogata H."/>
        </authorList>
    </citation>
    <scope>NUCLEOTIDE SEQUENCE</scope>
</reference>
<evidence type="ECO:0000256" key="2">
    <source>
        <dbReference type="ARBA" id="ARBA00023172"/>
    </source>
</evidence>
<proteinExistence type="predicted"/>
<dbReference type="AlphaFoldDB" id="A0A9W7L4W3"/>